<comment type="catalytic activity">
    <reaction evidence="5">
        <text>Co-precorrin-5B + S-adenosyl-L-methionine = Co-precorrin-6A + S-adenosyl-L-homocysteine</text>
        <dbReference type="Rhea" id="RHEA:26285"/>
        <dbReference type="ChEBI" id="CHEBI:57856"/>
        <dbReference type="ChEBI" id="CHEBI:59789"/>
        <dbReference type="ChEBI" id="CHEBI:60063"/>
        <dbReference type="ChEBI" id="CHEBI:60064"/>
        <dbReference type="EC" id="2.1.1.195"/>
    </reaction>
</comment>
<gene>
    <name evidence="5 6" type="primary">cbiD</name>
    <name evidence="6" type="ORF">K8N75_07375</name>
</gene>
<keyword evidence="3 5" id="KW-0808">Transferase</keyword>
<evidence type="ECO:0000256" key="3">
    <source>
        <dbReference type="ARBA" id="ARBA00022679"/>
    </source>
</evidence>
<evidence type="ECO:0000313" key="7">
    <source>
        <dbReference type="Proteomes" id="UP000825933"/>
    </source>
</evidence>
<dbReference type="NCBIfam" id="TIGR00312">
    <property type="entry name" value="cbiD"/>
    <property type="match status" value="1"/>
</dbReference>
<dbReference type="Pfam" id="PF01888">
    <property type="entry name" value="CbiD"/>
    <property type="match status" value="1"/>
</dbReference>
<keyword evidence="7" id="KW-1185">Reference proteome</keyword>
<evidence type="ECO:0000256" key="5">
    <source>
        <dbReference type="HAMAP-Rule" id="MF_00787"/>
    </source>
</evidence>
<protein>
    <recommendedName>
        <fullName evidence="5">Cobalt-precorrin-5B C(1)-methyltransferase</fullName>
        <ecNumber evidence="5">2.1.1.195</ecNumber>
    </recommendedName>
    <alternativeName>
        <fullName evidence="5">Cobalt-precorrin-6A synthase</fullName>
    </alternativeName>
</protein>
<dbReference type="InterPro" id="IPR002748">
    <property type="entry name" value="CbiD"/>
</dbReference>
<sequence length="363" mass="39256">MAKGAVSGRFHLKESEYGITTGSAATAAALAALLSINGSITEVEIKTPLGDLNVLVEHSEKLNTYSGRASVIKFPYNDPDVTKNIEIFADLIITETSGVIINGGDGVGTVTKPGLQIPVGEPAINPTPREMIISNLQKNLPEGKGAEVIITVPGGKELAKRTLNPRLGIVDGISILGTTGFARSMNLKSYKTSYRCQIDVAVAEGYKDLVFVPGNIGEKIAKRILDVNSDQIIQMGNFVGYMLEEASKEGVNRITLLGHAGKLIKISASIFNTKHSIADGRREVISVHSALSGANKEFIMKIYESNTTEEMIILLEKQNLVIPVFNSIAESIKHICSERFKMEFDCMIVNMNGDVLNNNYNKS</sequence>
<comment type="similarity">
    <text evidence="5">Belongs to the CbiD family.</text>
</comment>
<evidence type="ECO:0000256" key="4">
    <source>
        <dbReference type="ARBA" id="ARBA00022691"/>
    </source>
</evidence>
<keyword evidence="2 5" id="KW-0489">Methyltransferase</keyword>
<comment type="function">
    <text evidence="5">Catalyzes the methylation of C-1 in cobalt-precorrin-5B to form cobalt-precorrin-6A.</text>
</comment>
<evidence type="ECO:0000313" key="6">
    <source>
        <dbReference type="EMBL" id="MBZ2165856.1"/>
    </source>
</evidence>
<dbReference type="PANTHER" id="PTHR35863">
    <property type="entry name" value="COBALT-PRECORRIN-5B C(1)-METHYLTRANSFERASE"/>
    <property type="match status" value="1"/>
</dbReference>
<organism evidence="6 7">
    <name type="scientific">Methanobacterium spitsbergense</name>
    <dbReference type="NCBI Taxonomy" id="2874285"/>
    <lineage>
        <taxon>Archaea</taxon>
        <taxon>Methanobacteriati</taxon>
        <taxon>Methanobacteriota</taxon>
        <taxon>Methanomada group</taxon>
        <taxon>Methanobacteria</taxon>
        <taxon>Methanobacteriales</taxon>
        <taxon>Methanobacteriaceae</taxon>
        <taxon>Methanobacterium</taxon>
    </lineage>
</organism>
<dbReference type="PIRSF" id="PIRSF026782">
    <property type="entry name" value="CbiD"/>
    <property type="match status" value="1"/>
</dbReference>
<dbReference type="GO" id="GO:0008168">
    <property type="term" value="F:methyltransferase activity"/>
    <property type="evidence" value="ECO:0007669"/>
    <property type="project" value="UniProtKB-UniRule"/>
</dbReference>
<dbReference type="HAMAP" id="MF_00787">
    <property type="entry name" value="CbiD"/>
    <property type="match status" value="1"/>
</dbReference>
<dbReference type="GO" id="GO:0032259">
    <property type="term" value="P:methylation"/>
    <property type="evidence" value="ECO:0007669"/>
    <property type="project" value="UniProtKB-KW"/>
</dbReference>
<dbReference type="EC" id="2.1.1.195" evidence="5"/>
<accession>A0A8T5UVA4</accession>
<keyword evidence="1 5" id="KW-0169">Cobalamin biosynthesis</keyword>
<dbReference type="InterPro" id="IPR036074">
    <property type="entry name" value="CbiD_sf"/>
</dbReference>
<dbReference type="AlphaFoldDB" id="A0A8T5UVA4"/>
<proteinExistence type="inferred from homology"/>
<keyword evidence="4 5" id="KW-0949">S-adenosyl-L-methionine</keyword>
<name>A0A8T5UVA4_9EURY</name>
<dbReference type="GO" id="GO:0019251">
    <property type="term" value="P:anaerobic cobalamin biosynthetic process"/>
    <property type="evidence" value="ECO:0007669"/>
    <property type="project" value="UniProtKB-UniRule"/>
</dbReference>
<dbReference type="RefSeq" id="WP_223791434.1">
    <property type="nucleotide sequence ID" value="NZ_JAIOUQ010000007.1"/>
</dbReference>
<reference evidence="7" key="1">
    <citation type="journal article" date="2022" name="Microbiol. Resour. Announc.">
        <title>Draft Genome Sequence of a Methanogenic Archaeon from West Spitsbergen Permafrost.</title>
        <authorList>
            <person name="Trubitsyn V."/>
            <person name="Rivkina E."/>
            <person name="Shcherbakova V."/>
        </authorList>
    </citation>
    <scope>NUCLEOTIDE SEQUENCE [LARGE SCALE GENOMIC DNA]</scope>
    <source>
        <strain evidence="7">VT</strain>
    </source>
</reference>
<comment type="caution">
    <text evidence="6">The sequence shown here is derived from an EMBL/GenBank/DDBJ whole genome shotgun (WGS) entry which is preliminary data.</text>
</comment>
<comment type="pathway">
    <text evidence="5">Cofactor biosynthesis; adenosylcobalamin biosynthesis; cob(II)yrinate a,c-diamide from sirohydrochlorin (anaerobic route): step 6/10.</text>
</comment>
<dbReference type="SUPFAM" id="SSF111342">
    <property type="entry name" value="CbiD-like"/>
    <property type="match status" value="1"/>
</dbReference>
<dbReference type="PANTHER" id="PTHR35863:SF1">
    <property type="entry name" value="COBALT-PRECORRIN-5B C(1)-METHYLTRANSFERASE"/>
    <property type="match status" value="1"/>
</dbReference>
<dbReference type="Gene3D" id="3.30.2110.10">
    <property type="entry name" value="CbiD-like"/>
    <property type="match status" value="1"/>
</dbReference>
<dbReference type="EMBL" id="JAIOUQ010000007">
    <property type="protein sequence ID" value="MBZ2165856.1"/>
    <property type="molecule type" value="Genomic_DNA"/>
</dbReference>
<dbReference type="Proteomes" id="UP000825933">
    <property type="component" value="Unassembled WGS sequence"/>
</dbReference>
<evidence type="ECO:0000256" key="2">
    <source>
        <dbReference type="ARBA" id="ARBA00022603"/>
    </source>
</evidence>
<evidence type="ECO:0000256" key="1">
    <source>
        <dbReference type="ARBA" id="ARBA00022573"/>
    </source>
</evidence>